<dbReference type="AlphaFoldDB" id="A0A518AI98"/>
<reference evidence="2 3" key="1">
    <citation type="submission" date="2019-02" db="EMBL/GenBank/DDBJ databases">
        <title>Deep-cultivation of Planctomycetes and their phenomic and genomic characterization uncovers novel biology.</title>
        <authorList>
            <person name="Wiegand S."/>
            <person name="Jogler M."/>
            <person name="Boedeker C."/>
            <person name="Pinto D."/>
            <person name="Vollmers J."/>
            <person name="Rivas-Marin E."/>
            <person name="Kohn T."/>
            <person name="Peeters S.H."/>
            <person name="Heuer A."/>
            <person name="Rast P."/>
            <person name="Oberbeckmann S."/>
            <person name="Bunk B."/>
            <person name="Jeske O."/>
            <person name="Meyerdierks A."/>
            <person name="Storesund J.E."/>
            <person name="Kallscheuer N."/>
            <person name="Luecker S."/>
            <person name="Lage O.M."/>
            <person name="Pohl T."/>
            <person name="Merkel B.J."/>
            <person name="Hornburger P."/>
            <person name="Mueller R.-W."/>
            <person name="Bruemmer F."/>
            <person name="Labrenz M."/>
            <person name="Spormann A.M."/>
            <person name="Op den Camp H."/>
            <person name="Overmann J."/>
            <person name="Amann R."/>
            <person name="Jetten M.S.M."/>
            <person name="Mascher T."/>
            <person name="Medema M.H."/>
            <person name="Devos D.P."/>
            <person name="Kaster A.-K."/>
            <person name="Ovreas L."/>
            <person name="Rohde M."/>
            <person name="Galperin M.Y."/>
            <person name="Jogler C."/>
        </authorList>
    </citation>
    <scope>NUCLEOTIDE SEQUENCE [LARGE SCALE GENOMIC DNA]</scope>
    <source>
        <strain evidence="2 3">Pan181</strain>
    </source>
</reference>
<dbReference type="Proteomes" id="UP000315750">
    <property type="component" value="Chromosome"/>
</dbReference>
<proteinExistence type="predicted"/>
<keyword evidence="3" id="KW-1185">Reference proteome</keyword>
<keyword evidence="1" id="KW-0812">Transmembrane</keyword>
<dbReference type="EMBL" id="CP036278">
    <property type="protein sequence ID" value="QDU54455.1"/>
    <property type="molecule type" value="Genomic_DNA"/>
</dbReference>
<protein>
    <submittedName>
        <fullName evidence="2">Uncharacterized protein</fullName>
    </submittedName>
</protein>
<organism evidence="2 3">
    <name type="scientific">Aeoliella mucimassa</name>
    <dbReference type="NCBI Taxonomy" id="2527972"/>
    <lineage>
        <taxon>Bacteria</taxon>
        <taxon>Pseudomonadati</taxon>
        <taxon>Planctomycetota</taxon>
        <taxon>Planctomycetia</taxon>
        <taxon>Pirellulales</taxon>
        <taxon>Lacipirellulaceae</taxon>
        <taxon>Aeoliella</taxon>
    </lineage>
</organism>
<feature type="transmembrane region" description="Helical" evidence="1">
    <location>
        <begin position="236"/>
        <end position="253"/>
    </location>
</feature>
<accession>A0A518AI98</accession>
<dbReference type="RefSeq" id="WP_145245433.1">
    <property type="nucleotide sequence ID" value="NZ_CP036278.1"/>
</dbReference>
<feature type="transmembrane region" description="Helical" evidence="1">
    <location>
        <begin position="51"/>
        <end position="71"/>
    </location>
</feature>
<name>A0A518AI98_9BACT</name>
<feature type="transmembrane region" description="Helical" evidence="1">
    <location>
        <begin position="20"/>
        <end position="39"/>
    </location>
</feature>
<feature type="transmembrane region" description="Helical" evidence="1">
    <location>
        <begin position="152"/>
        <end position="171"/>
    </location>
</feature>
<evidence type="ECO:0000313" key="3">
    <source>
        <dbReference type="Proteomes" id="UP000315750"/>
    </source>
</evidence>
<keyword evidence="1" id="KW-0472">Membrane</keyword>
<feature type="transmembrane region" description="Helical" evidence="1">
    <location>
        <begin position="186"/>
        <end position="204"/>
    </location>
</feature>
<gene>
    <name evidence="2" type="ORF">Pan181_06370</name>
</gene>
<feature type="transmembrane region" description="Helical" evidence="1">
    <location>
        <begin position="110"/>
        <end position="131"/>
    </location>
</feature>
<evidence type="ECO:0000313" key="2">
    <source>
        <dbReference type="EMBL" id="QDU54455.1"/>
    </source>
</evidence>
<feature type="transmembrane region" description="Helical" evidence="1">
    <location>
        <begin position="211"/>
        <end position="230"/>
    </location>
</feature>
<dbReference type="KEGG" id="amuc:Pan181_06370"/>
<keyword evidence="1" id="KW-1133">Transmembrane helix</keyword>
<sequence length="272" mass="30292">MDEPSHQSADASAKLTKGQIGPMTRAMVLILAIVDLAIFLANDGPIADSRYLLIMGFAYGQSAAAGLWVFSDQNHRKGLTIVLAEVVLLVNGSMISTIDGSNRWEEYFTTLLQILVYSHLAIGFMILDHVLRCLLDRCRPMEQPLWFFRFRMLHLLVAMFATAAIAMLLRFTPGDYFEYLIKGKTLIAQALAALLPTAAGILLLNSPVQRWRIGLFIAIMLLISLTLNWLIDAEELYGFLLSNACTIAAILLIPRLDRYKFLNEHPPRGGPA</sequence>
<evidence type="ECO:0000256" key="1">
    <source>
        <dbReference type="SAM" id="Phobius"/>
    </source>
</evidence>